<gene>
    <name evidence="6" type="ORF">DH2020_007612</name>
</gene>
<keyword evidence="3" id="KW-0853">WD repeat</keyword>
<evidence type="ECO:0000256" key="5">
    <source>
        <dbReference type="ARBA" id="ARBA00022737"/>
    </source>
</evidence>
<keyword evidence="4" id="KW-0819">tRNA processing</keyword>
<keyword evidence="7" id="KW-1185">Reference proteome</keyword>
<dbReference type="SUPFAM" id="SSF50978">
    <property type="entry name" value="WD40 repeat-like"/>
    <property type="match status" value="1"/>
</dbReference>
<evidence type="ECO:0000313" key="6">
    <source>
        <dbReference type="EMBL" id="KAK6115343.1"/>
    </source>
</evidence>
<proteinExistence type="predicted"/>
<protein>
    <submittedName>
        <fullName evidence="6">Uncharacterized protein</fullName>
    </submittedName>
</protein>
<keyword evidence="5" id="KW-0677">Repeat</keyword>
<evidence type="ECO:0000256" key="4">
    <source>
        <dbReference type="ARBA" id="ARBA00022694"/>
    </source>
</evidence>
<name>A0ABR0TYN6_REHGL</name>
<evidence type="ECO:0000256" key="3">
    <source>
        <dbReference type="ARBA" id="ARBA00022574"/>
    </source>
</evidence>
<dbReference type="Gene3D" id="2.130.10.10">
    <property type="entry name" value="YVTN repeat-like/Quinoprotein amine dehydrogenase"/>
    <property type="match status" value="1"/>
</dbReference>
<dbReference type="InterPro" id="IPR036322">
    <property type="entry name" value="WD40_repeat_dom_sf"/>
</dbReference>
<evidence type="ECO:0000256" key="1">
    <source>
        <dbReference type="ARBA" id="ARBA00004496"/>
    </source>
</evidence>
<comment type="subcellular location">
    <subcellularLocation>
        <location evidence="1">Cytoplasm</location>
    </subcellularLocation>
</comment>
<evidence type="ECO:0000313" key="7">
    <source>
        <dbReference type="Proteomes" id="UP001318860"/>
    </source>
</evidence>
<sequence>MSATEQSWWQLRRGSILEKSQPYVFSIFPITSHLSFSSLLILVYDLESGNIIRSFQVFEGIRVHEISLENFHKRLPGSSHSFRVAVYGERRVKLFSLQIESDSQQKKPFLDVKLTLIHSLPKFGYWVLDVCFLKDGTTSSEDACYLAIGCSDNSVYFLDILGYNMFSEVKSAEKCLLYSMRMLGNEIESLRIASGTIFNEVNTTLLVTEACDPLWGAFVLCLSDLEYDKEI</sequence>
<reference evidence="6 7" key="1">
    <citation type="journal article" date="2021" name="Comput. Struct. Biotechnol. J.">
        <title>De novo genome assembly of the potent medicinal plant Rehmannia glutinosa using nanopore technology.</title>
        <authorList>
            <person name="Ma L."/>
            <person name="Dong C."/>
            <person name="Song C."/>
            <person name="Wang X."/>
            <person name="Zheng X."/>
            <person name="Niu Y."/>
            <person name="Chen S."/>
            <person name="Feng W."/>
        </authorList>
    </citation>
    <scope>NUCLEOTIDE SEQUENCE [LARGE SCALE GENOMIC DNA]</scope>
    <source>
        <strain evidence="6">DH-2019</strain>
    </source>
</reference>
<dbReference type="PANTHER" id="PTHR14344:SF3">
    <property type="entry name" value="WD REPEAT-CONTAINING PROTEIN 6"/>
    <property type="match status" value="1"/>
</dbReference>
<dbReference type="PANTHER" id="PTHR14344">
    <property type="entry name" value="WD REPEAT PROTEIN"/>
    <property type="match status" value="1"/>
</dbReference>
<dbReference type="Proteomes" id="UP001318860">
    <property type="component" value="Unassembled WGS sequence"/>
</dbReference>
<evidence type="ECO:0000256" key="2">
    <source>
        <dbReference type="ARBA" id="ARBA00022490"/>
    </source>
</evidence>
<accession>A0ABR0TYN6</accession>
<dbReference type="InterPro" id="IPR051973">
    <property type="entry name" value="tRNA_Anticodon_Mtase-Reg"/>
</dbReference>
<organism evidence="6 7">
    <name type="scientific">Rehmannia glutinosa</name>
    <name type="common">Chinese foxglove</name>
    <dbReference type="NCBI Taxonomy" id="99300"/>
    <lineage>
        <taxon>Eukaryota</taxon>
        <taxon>Viridiplantae</taxon>
        <taxon>Streptophyta</taxon>
        <taxon>Embryophyta</taxon>
        <taxon>Tracheophyta</taxon>
        <taxon>Spermatophyta</taxon>
        <taxon>Magnoliopsida</taxon>
        <taxon>eudicotyledons</taxon>
        <taxon>Gunneridae</taxon>
        <taxon>Pentapetalae</taxon>
        <taxon>asterids</taxon>
        <taxon>lamiids</taxon>
        <taxon>Lamiales</taxon>
        <taxon>Orobanchaceae</taxon>
        <taxon>Rehmannieae</taxon>
        <taxon>Rehmannia</taxon>
    </lineage>
</organism>
<dbReference type="InterPro" id="IPR015943">
    <property type="entry name" value="WD40/YVTN_repeat-like_dom_sf"/>
</dbReference>
<comment type="caution">
    <text evidence="6">The sequence shown here is derived from an EMBL/GenBank/DDBJ whole genome shotgun (WGS) entry which is preliminary data.</text>
</comment>
<keyword evidence="2" id="KW-0963">Cytoplasm</keyword>
<dbReference type="EMBL" id="JABTTQ020003506">
    <property type="protein sequence ID" value="KAK6115343.1"/>
    <property type="molecule type" value="Genomic_DNA"/>
</dbReference>